<dbReference type="GO" id="GO:0099402">
    <property type="term" value="P:plant organ development"/>
    <property type="evidence" value="ECO:0007669"/>
    <property type="project" value="UniProtKB-ARBA"/>
</dbReference>
<dbReference type="InterPro" id="IPR046848">
    <property type="entry name" value="E_motif"/>
</dbReference>
<proteinExistence type="inferred from homology"/>
<evidence type="ECO:0000256" key="1">
    <source>
        <dbReference type="ARBA" id="ARBA00006643"/>
    </source>
</evidence>
<dbReference type="Gene3D" id="1.25.40.10">
    <property type="entry name" value="Tetratricopeptide repeat domain"/>
    <property type="match status" value="2"/>
</dbReference>
<dbReference type="PROSITE" id="PS51375">
    <property type="entry name" value="PPR"/>
    <property type="match status" value="1"/>
</dbReference>
<protein>
    <recommendedName>
        <fullName evidence="4">DYW domain-containing protein</fullName>
    </recommendedName>
</protein>
<reference evidence="5 6" key="1">
    <citation type="submission" date="2024-08" db="EMBL/GenBank/DDBJ databases">
        <title>Insights into the chromosomal genome structure of Flemingia macrophylla.</title>
        <authorList>
            <person name="Ding Y."/>
            <person name="Zhao Y."/>
            <person name="Bi W."/>
            <person name="Wu M."/>
            <person name="Zhao G."/>
            <person name="Gong Y."/>
            <person name="Li W."/>
            <person name="Zhang P."/>
        </authorList>
    </citation>
    <scope>NUCLEOTIDE SEQUENCE [LARGE SCALE GENOMIC DNA]</scope>
    <source>
        <strain evidence="5">DYQJB</strain>
        <tissue evidence="5">Leaf</tissue>
    </source>
</reference>
<dbReference type="Pfam" id="PF14432">
    <property type="entry name" value="DYW_deaminase"/>
    <property type="match status" value="1"/>
</dbReference>
<accession>A0ABD1NBS5</accession>
<evidence type="ECO:0000256" key="3">
    <source>
        <dbReference type="PROSITE-ProRule" id="PRU00708"/>
    </source>
</evidence>
<name>A0ABD1NBS5_9FABA</name>
<dbReference type="PANTHER" id="PTHR47926:SF418">
    <property type="entry name" value="(WILD MALAYSIAN BANANA) HYPOTHETICAL PROTEIN"/>
    <property type="match status" value="1"/>
</dbReference>
<feature type="repeat" description="PPR" evidence="3">
    <location>
        <begin position="318"/>
        <end position="352"/>
    </location>
</feature>
<dbReference type="InterPro" id="IPR002885">
    <property type="entry name" value="PPR_rpt"/>
</dbReference>
<dbReference type="NCBIfam" id="TIGR00756">
    <property type="entry name" value="PPR"/>
    <property type="match status" value="1"/>
</dbReference>
<feature type="domain" description="DYW" evidence="4">
    <location>
        <begin position="453"/>
        <end position="530"/>
    </location>
</feature>
<keyword evidence="2" id="KW-0677">Repeat</keyword>
<evidence type="ECO:0000313" key="6">
    <source>
        <dbReference type="Proteomes" id="UP001603857"/>
    </source>
</evidence>
<comment type="caution">
    <text evidence="5">The sequence shown here is derived from an EMBL/GenBank/DDBJ whole genome shotgun (WGS) entry which is preliminary data.</text>
</comment>
<evidence type="ECO:0000259" key="4">
    <source>
        <dbReference type="Pfam" id="PF14432"/>
    </source>
</evidence>
<comment type="similarity">
    <text evidence="1">Belongs to the PPR family. PCMP-H subfamily.</text>
</comment>
<evidence type="ECO:0000256" key="2">
    <source>
        <dbReference type="ARBA" id="ARBA00022737"/>
    </source>
</evidence>
<dbReference type="InterPro" id="IPR046960">
    <property type="entry name" value="PPR_At4g14850-like_plant"/>
</dbReference>
<dbReference type="Pfam" id="PF01535">
    <property type="entry name" value="PPR"/>
    <property type="match status" value="1"/>
</dbReference>
<dbReference type="PANTHER" id="PTHR47926">
    <property type="entry name" value="PENTATRICOPEPTIDE REPEAT-CONTAINING PROTEIN"/>
    <property type="match status" value="1"/>
</dbReference>
<dbReference type="EMBL" id="JBGMDY010000002">
    <property type="protein sequence ID" value="KAL2345570.1"/>
    <property type="molecule type" value="Genomic_DNA"/>
</dbReference>
<organism evidence="5 6">
    <name type="scientific">Flemingia macrophylla</name>
    <dbReference type="NCBI Taxonomy" id="520843"/>
    <lineage>
        <taxon>Eukaryota</taxon>
        <taxon>Viridiplantae</taxon>
        <taxon>Streptophyta</taxon>
        <taxon>Embryophyta</taxon>
        <taxon>Tracheophyta</taxon>
        <taxon>Spermatophyta</taxon>
        <taxon>Magnoliopsida</taxon>
        <taxon>eudicotyledons</taxon>
        <taxon>Gunneridae</taxon>
        <taxon>Pentapetalae</taxon>
        <taxon>rosids</taxon>
        <taxon>fabids</taxon>
        <taxon>Fabales</taxon>
        <taxon>Fabaceae</taxon>
        <taxon>Papilionoideae</taxon>
        <taxon>50 kb inversion clade</taxon>
        <taxon>NPAAA clade</taxon>
        <taxon>indigoferoid/millettioid clade</taxon>
        <taxon>Phaseoleae</taxon>
        <taxon>Flemingia</taxon>
    </lineage>
</organism>
<evidence type="ECO:0000313" key="5">
    <source>
        <dbReference type="EMBL" id="KAL2345570.1"/>
    </source>
</evidence>
<sequence length="713" mass="79328">MFTAEANTFSQMSLYLIRDFGNYGMFGSLVIEQVEKQIGGKVHGGDDYCESCKQRRKALPKALVANNNMIDHTLIYILASSKVVYWTTLISQLSHFDNPSRALTSFNLMRRTAGIYPNQFTFSAILPPFPRPTNPCPAPQTRLPIRLGRGHRIGRHLYFRAIEVLKELLQKTKLFPDQVTFSSVLSACAGMVQLGFGKQLHGSVVKRGLVGFVYVKNSLVDMYCKCGVFQDATKLFCDGGDRDVITWNVIIMECAHGQNFEQACLQLFHGYDKGRRGTRCDFVILSSSSFCNSLVTMYGKCGSLLDAYRVFGEAKDRNVVCWTAMIAVFHQHGCGNEAIELFEEMLREGAVPEYITFVFGVVGLQPYRKVDDGCRYFNSMTNVHCIEPGLEHCACMVDLLGNHVLLSNIYTRHGMLEEADEVRRLMGINGVRKEIGCSWIDVKNMTFVFNGNDSVEGSEEQSLWCHSEKLTFGLLVLPPGSPVRIKKNLRTYGDCHTVMKFASEIFQKEIIVRDINSLKVERQGLVMCSNSSTMMNFSHFAKPAAMVKANLQSIGFTSTPTSVGIKNKVAAAAAILINHVESPKVESRGDCPKKSVIQNHQEDKASMLEEAIEYLKTRKLQLQTMSMGSGLYMPTMMLPPGIHMGPLSPIGVGMQMGDGNDRFPMIQIHEVPIAHVSVLHGMARSSNAQNPSEGEGLPMPMPHAPVFSFHGNL</sequence>
<dbReference type="InterPro" id="IPR032867">
    <property type="entry name" value="DYW_dom"/>
</dbReference>
<dbReference type="InterPro" id="IPR011990">
    <property type="entry name" value="TPR-like_helical_dom_sf"/>
</dbReference>
<dbReference type="FunFam" id="1.25.40.10:FF:000158">
    <property type="entry name" value="pentatricopeptide repeat-containing protein At2g33680"/>
    <property type="match status" value="1"/>
</dbReference>
<dbReference type="AlphaFoldDB" id="A0ABD1NBS5"/>
<dbReference type="Pfam" id="PF20431">
    <property type="entry name" value="E_motif"/>
    <property type="match status" value="1"/>
</dbReference>
<keyword evidence="6" id="KW-1185">Reference proteome</keyword>
<dbReference type="Pfam" id="PF13041">
    <property type="entry name" value="PPR_2"/>
    <property type="match status" value="1"/>
</dbReference>
<gene>
    <name evidence="5" type="ORF">Fmac_006855</name>
</gene>
<dbReference type="Proteomes" id="UP001603857">
    <property type="component" value="Unassembled WGS sequence"/>
</dbReference>